<organism evidence="6 7">
    <name type="scientific">Acrasis kona</name>
    <dbReference type="NCBI Taxonomy" id="1008807"/>
    <lineage>
        <taxon>Eukaryota</taxon>
        <taxon>Discoba</taxon>
        <taxon>Heterolobosea</taxon>
        <taxon>Tetramitia</taxon>
        <taxon>Eutetramitia</taxon>
        <taxon>Acrasidae</taxon>
        <taxon>Acrasis</taxon>
    </lineage>
</organism>
<keyword evidence="4 5" id="KW-0472">Membrane</keyword>
<evidence type="ECO:0000313" key="6">
    <source>
        <dbReference type="EMBL" id="KAL0488359.1"/>
    </source>
</evidence>
<feature type="transmembrane region" description="Helical" evidence="5">
    <location>
        <begin position="55"/>
        <end position="75"/>
    </location>
</feature>
<proteinExistence type="predicted"/>
<dbReference type="Proteomes" id="UP001431209">
    <property type="component" value="Unassembled WGS sequence"/>
</dbReference>
<dbReference type="InterPro" id="IPR007203">
    <property type="entry name" value="ORMDL"/>
</dbReference>
<evidence type="ECO:0000256" key="4">
    <source>
        <dbReference type="ARBA" id="ARBA00023136"/>
    </source>
</evidence>
<evidence type="ECO:0000256" key="1">
    <source>
        <dbReference type="ARBA" id="ARBA00004141"/>
    </source>
</evidence>
<dbReference type="PANTHER" id="PTHR12665">
    <property type="entry name" value="ORMDL PROTEINS"/>
    <property type="match status" value="1"/>
</dbReference>
<keyword evidence="3 5" id="KW-1133">Transmembrane helix</keyword>
<feature type="transmembrane region" description="Helical" evidence="5">
    <location>
        <begin position="31"/>
        <end position="49"/>
    </location>
</feature>
<evidence type="ECO:0000256" key="3">
    <source>
        <dbReference type="ARBA" id="ARBA00022989"/>
    </source>
</evidence>
<comment type="caution">
    <text evidence="6">The sequence shown here is derived from an EMBL/GenBank/DDBJ whole genome shotgun (WGS) entry which is preliminary data.</text>
</comment>
<gene>
    <name evidence="6" type="ORF">AKO1_008782</name>
</gene>
<evidence type="ECO:0000256" key="5">
    <source>
        <dbReference type="SAM" id="Phobius"/>
    </source>
</evidence>
<comment type="subcellular location">
    <subcellularLocation>
        <location evidence="1">Membrane</location>
        <topology evidence="1">Multi-pass membrane protein</topology>
    </subcellularLocation>
</comment>
<evidence type="ECO:0000313" key="7">
    <source>
        <dbReference type="Proteomes" id="UP001431209"/>
    </source>
</evidence>
<dbReference type="AlphaFoldDB" id="A0AAW2ZG76"/>
<name>A0AAW2ZG76_9EUKA</name>
<keyword evidence="2 5" id="KW-0812">Transmembrane</keyword>
<evidence type="ECO:0008006" key="8">
    <source>
        <dbReference type="Google" id="ProtNLM"/>
    </source>
</evidence>
<protein>
    <recommendedName>
        <fullName evidence="8">ORM1-like protein</fullName>
    </recommendedName>
</protein>
<dbReference type="Pfam" id="PF04061">
    <property type="entry name" value="ORMDL"/>
    <property type="match status" value="1"/>
</dbReference>
<keyword evidence="7" id="KW-1185">Reference proteome</keyword>
<dbReference type="GO" id="GO:0005789">
    <property type="term" value="C:endoplasmic reticulum membrane"/>
    <property type="evidence" value="ECO:0007669"/>
    <property type="project" value="InterPro"/>
</dbReference>
<reference evidence="6 7" key="1">
    <citation type="submission" date="2024-03" db="EMBL/GenBank/DDBJ databases">
        <title>The Acrasis kona genome and developmental transcriptomes reveal deep origins of eukaryotic multicellular pathways.</title>
        <authorList>
            <person name="Sheikh S."/>
            <person name="Fu C.-J."/>
            <person name="Brown M.W."/>
            <person name="Baldauf S.L."/>
        </authorList>
    </citation>
    <scope>NUCLEOTIDE SEQUENCE [LARGE SCALE GENOMIC DNA]</scope>
    <source>
        <strain evidence="6 7">ATCC MYA-3509</strain>
    </source>
</reference>
<sequence>MARLDSNNHTDDYSSIVNTNPNTAFVTRKRFWFFYMFLLTIFYLVVHVIGTPAGVSWTVINILHTFVSFLLLHWLKGSPIESGDFSQGIYDKLTFWEQIEEGNQFTPTKKFLSLVPIVLLLVTSYVDYNHLFVNLVATCAVLLPKLPPMHRVRLFGINQD</sequence>
<evidence type="ECO:0000256" key="2">
    <source>
        <dbReference type="ARBA" id="ARBA00022692"/>
    </source>
</evidence>
<accession>A0AAW2ZG76</accession>
<dbReference type="EMBL" id="JAOPGA020001434">
    <property type="protein sequence ID" value="KAL0488359.1"/>
    <property type="molecule type" value="Genomic_DNA"/>
</dbReference>